<feature type="transmembrane region" description="Helical" evidence="1">
    <location>
        <begin position="28"/>
        <end position="47"/>
    </location>
</feature>
<keyword evidence="1" id="KW-0472">Membrane</keyword>
<evidence type="ECO:0000256" key="1">
    <source>
        <dbReference type="SAM" id="Phobius"/>
    </source>
</evidence>
<dbReference type="AlphaFoldDB" id="A0A8J6KEI5"/>
<comment type="caution">
    <text evidence="2">The sequence shown here is derived from an EMBL/GenBank/DDBJ whole genome shotgun (WGS) entry which is preliminary data.</text>
</comment>
<organism evidence="2 3">
    <name type="scientific">Eleutherodactylus coqui</name>
    <name type="common">Puerto Rican coqui</name>
    <dbReference type="NCBI Taxonomy" id="57060"/>
    <lineage>
        <taxon>Eukaryota</taxon>
        <taxon>Metazoa</taxon>
        <taxon>Chordata</taxon>
        <taxon>Craniata</taxon>
        <taxon>Vertebrata</taxon>
        <taxon>Euteleostomi</taxon>
        <taxon>Amphibia</taxon>
        <taxon>Batrachia</taxon>
        <taxon>Anura</taxon>
        <taxon>Neobatrachia</taxon>
        <taxon>Hyloidea</taxon>
        <taxon>Eleutherodactylidae</taxon>
        <taxon>Eleutherodactylinae</taxon>
        <taxon>Eleutherodactylus</taxon>
        <taxon>Eleutherodactylus</taxon>
    </lineage>
</organism>
<evidence type="ECO:0000313" key="2">
    <source>
        <dbReference type="EMBL" id="KAG9485974.1"/>
    </source>
</evidence>
<keyword evidence="3" id="KW-1185">Reference proteome</keyword>
<dbReference type="EMBL" id="WNTK01000004">
    <property type="protein sequence ID" value="KAG9485974.1"/>
    <property type="molecule type" value="Genomic_DNA"/>
</dbReference>
<sequence length="80" mass="9273">MLCLVRHLLQRVQGSLHTAYTRIQDKGLFITLVFQTFYFLGRVFFFATRKNPSRIKSAQASTSLTCMCDFEMLGHVRHTS</sequence>
<name>A0A8J6KEI5_ELECQ</name>
<reference evidence="2" key="1">
    <citation type="thesis" date="2020" institute="ProQuest LLC" country="789 East Eisenhower Parkway, Ann Arbor, MI, USA">
        <title>Comparative Genomics and Chromosome Evolution.</title>
        <authorList>
            <person name="Mudd A.B."/>
        </authorList>
    </citation>
    <scope>NUCLEOTIDE SEQUENCE</scope>
    <source>
        <strain evidence="2">HN-11 Male</strain>
        <tissue evidence="2">Kidney and liver</tissue>
    </source>
</reference>
<accession>A0A8J6KEI5</accession>
<gene>
    <name evidence="2" type="ORF">GDO78_008851</name>
</gene>
<keyword evidence="1" id="KW-1133">Transmembrane helix</keyword>
<evidence type="ECO:0000313" key="3">
    <source>
        <dbReference type="Proteomes" id="UP000770717"/>
    </source>
</evidence>
<proteinExistence type="predicted"/>
<protein>
    <submittedName>
        <fullName evidence="2">Uncharacterized protein</fullName>
    </submittedName>
</protein>
<keyword evidence="1" id="KW-0812">Transmembrane</keyword>
<dbReference type="Proteomes" id="UP000770717">
    <property type="component" value="Unassembled WGS sequence"/>
</dbReference>